<dbReference type="EMBL" id="JAGFBV010000001">
    <property type="protein sequence ID" value="MBP4136740.1"/>
    <property type="molecule type" value="Genomic_DNA"/>
</dbReference>
<dbReference type="InterPro" id="IPR002934">
    <property type="entry name" value="Polymerase_NTP_transf_dom"/>
</dbReference>
<reference evidence="2 3" key="1">
    <citation type="submission" date="2021-03" db="EMBL/GenBank/DDBJ databases">
        <title>Flavobacterium Flabelliformis Sp. Nov. And Flavobacterium Geliluteum Sp. Nov., Two Novel Multidrug Resistant Psychrophilic Species Isolated From Antarctica.</title>
        <authorList>
            <person name="Kralova S."/>
            <person name="Busse H.J."/>
            <person name="Bezdicek M."/>
            <person name="Nykrynova M."/>
            <person name="Kroupova E."/>
            <person name="Krsek D."/>
            <person name="Sedlacek I."/>
        </authorList>
    </citation>
    <scope>NUCLEOTIDE SEQUENCE [LARGE SCALE GENOMIC DNA]</scope>
    <source>
        <strain evidence="2 3">P7388</strain>
    </source>
</reference>
<comment type="caution">
    <text evidence="2">The sequence shown here is derived from an EMBL/GenBank/DDBJ whole genome shotgun (WGS) entry which is preliminary data.</text>
</comment>
<dbReference type="InterPro" id="IPR043519">
    <property type="entry name" value="NT_sf"/>
</dbReference>
<dbReference type="RefSeq" id="WP_210664779.1">
    <property type="nucleotide sequence ID" value="NZ_JAGFBV010000001.1"/>
</dbReference>
<dbReference type="AlphaFoldDB" id="A0A940X6C2"/>
<dbReference type="SUPFAM" id="SSF81301">
    <property type="entry name" value="Nucleotidyltransferase"/>
    <property type="match status" value="1"/>
</dbReference>
<name>A0A940X6C2_9FLAO</name>
<evidence type="ECO:0000259" key="1">
    <source>
        <dbReference type="Pfam" id="PF01909"/>
    </source>
</evidence>
<dbReference type="Pfam" id="PF01909">
    <property type="entry name" value="NTP_transf_2"/>
    <property type="match status" value="1"/>
</dbReference>
<gene>
    <name evidence="2" type="ORF">J3495_01450</name>
</gene>
<evidence type="ECO:0000313" key="3">
    <source>
        <dbReference type="Proteomes" id="UP000675047"/>
    </source>
</evidence>
<accession>A0A940X6C2</accession>
<sequence length="302" mass="36352">MKNYSVAIYGSSTRENFDKYSDKDILIVAETYNELKKLRIEYENQGFSVSVYTYSKLKFMSENGSLFIDHLVKESKTIIDLNNKFNFILRNHKSKKPDLKQFQDNKNYFEILKFVPNFNKGFGWFCDCLYIGIRNYLILKSAEKGYFNFSYLSLLEELKNDNLITENEIEILRELRVIKRNYREKISDELPSKIYIQKIIKIVDKLDLLKNIKILDKTEFQNFVEISIKNIEFNHYQKLRLIEIYYYLNGKENKEIERIICNPQFYASFFKKEKYVLNIIEKITENKKTSHNIRYKQFGHQS</sequence>
<keyword evidence="3" id="KW-1185">Reference proteome</keyword>
<organism evidence="2 3">
    <name type="scientific">Flavobacterium geliluteum</name>
    <dbReference type="NCBI Taxonomy" id="2816120"/>
    <lineage>
        <taxon>Bacteria</taxon>
        <taxon>Pseudomonadati</taxon>
        <taxon>Bacteroidota</taxon>
        <taxon>Flavobacteriia</taxon>
        <taxon>Flavobacteriales</taxon>
        <taxon>Flavobacteriaceae</taxon>
        <taxon>Flavobacterium</taxon>
    </lineage>
</organism>
<evidence type="ECO:0000313" key="2">
    <source>
        <dbReference type="EMBL" id="MBP4136740.1"/>
    </source>
</evidence>
<feature type="domain" description="Polymerase nucleotidyl transferase" evidence="1">
    <location>
        <begin position="3"/>
        <end position="59"/>
    </location>
</feature>
<protein>
    <recommendedName>
        <fullName evidence="1">Polymerase nucleotidyl transferase domain-containing protein</fullName>
    </recommendedName>
</protein>
<dbReference type="GO" id="GO:0016779">
    <property type="term" value="F:nucleotidyltransferase activity"/>
    <property type="evidence" value="ECO:0007669"/>
    <property type="project" value="InterPro"/>
</dbReference>
<proteinExistence type="predicted"/>
<dbReference type="Proteomes" id="UP000675047">
    <property type="component" value="Unassembled WGS sequence"/>
</dbReference>
<dbReference type="Gene3D" id="3.30.460.10">
    <property type="entry name" value="Beta Polymerase, domain 2"/>
    <property type="match status" value="1"/>
</dbReference>